<evidence type="ECO:0000313" key="2">
    <source>
        <dbReference type="Proteomes" id="UP000285780"/>
    </source>
</evidence>
<dbReference type="AlphaFoldDB" id="A0A420E3F8"/>
<evidence type="ECO:0000313" key="1">
    <source>
        <dbReference type="EMBL" id="RKF04622.1"/>
    </source>
</evidence>
<name>A0A420E3F8_9FLAO</name>
<keyword evidence="2" id="KW-1185">Reference proteome</keyword>
<reference evidence="1 2" key="1">
    <citation type="submission" date="2018-09" db="EMBL/GenBank/DDBJ databases">
        <title>Genomic Encyclopedia of Archaeal and Bacterial Type Strains, Phase II (KMG-II): from individual species to whole genera.</title>
        <authorList>
            <person name="Goeker M."/>
        </authorList>
    </citation>
    <scope>NUCLEOTIDE SEQUENCE [LARGE SCALE GENOMIC DNA]</scope>
    <source>
        <strain evidence="1 2">DSM 16505</strain>
    </source>
</reference>
<protein>
    <recommendedName>
        <fullName evidence="3">Outer membrane protein with beta-barrel domain</fullName>
    </recommendedName>
</protein>
<evidence type="ECO:0008006" key="3">
    <source>
        <dbReference type="Google" id="ProtNLM"/>
    </source>
</evidence>
<proteinExistence type="predicted"/>
<organism evidence="1 2">
    <name type="scientific">Tenacibaculum lutimaris</name>
    <dbReference type="NCBI Taxonomy" id="285258"/>
    <lineage>
        <taxon>Bacteria</taxon>
        <taxon>Pseudomonadati</taxon>
        <taxon>Bacteroidota</taxon>
        <taxon>Flavobacteriia</taxon>
        <taxon>Flavobacteriales</taxon>
        <taxon>Flavobacteriaceae</taxon>
        <taxon>Tenacibaculum</taxon>
    </lineage>
</organism>
<dbReference type="EMBL" id="RAQM01000007">
    <property type="protein sequence ID" value="RKF04622.1"/>
    <property type="molecule type" value="Genomic_DNA"/>
</dbReference>
<dbReference type="RefSeq" id="WP_120186514.1">
    <property type="nucleotide sequence ID" value="NZ_RAQM01000007.1"/>
</dbReference>
<gene>
    <name evidence="1" type="ORF">C8N26_1295</name>
</gene>
<sequence>MKRTMLFICSLITVTLFSQEKQTESVWRINFLNPGIEYEMPTGNKSTLSVGLGIGYSGSYPHSSASDVDTGLVYAINPFVDIQYKWFYNFDKRKIKGLNTTTNSGNFVSVRVLTRGKTLFGDDVVTDKLDFAVGPTWGIQRKHGKNFHMLFDMGPIYYFDVDGGHGFFPLMLQLNLGFDL</sequence>
<comment type="caution">
    <text evidence="1">The sequence shown here is derived from an EMBL/GenBank/DDBJ whole genome shotgun (WGS) entry which is preliminary data.</text>
</comment>
<accession>A0A420E3F8</accession>
<dbReference type="Proteomes" id="UP000285780">
    <property type="component" value="Unassembled WGS sequence"/>
</dbReference>